<dbReference type="PROSITE" id="PS50076">
    <property type="entry name" value="DNAJ_2"/>
    <property type="match status" value="1"/>
</dbReference>
<evidence type="ECO:0000313" key="3">
    <source>
        <dbReference type="Proteomes" id="UP000288805"/>
    </source>
</evidence>
<dbReference type="PRINTS" id="PR00625">
    <property type="entry name" value="JDOMAIN"/>
</dbReference>
<dbReference type="InterPro" id="IPR018253">
    <property type="entry name" value="DnaJ_domain_CS"/>
</dbReference>
<proteinExistence type="predicted"/>
<feature type="domain" description="J" evidence="1">
    <location>
        <begin position="46"/>
        <end position="114"/>
    </location>
</feature>
<dbReference type="InterPro" id="IPR053232">
    <property type="entry name" value="DnaJ_C/III_chloroplastic"/>
</dbReference>
<reference evidence="2 3" key="1">
    <citation type="journal article" date="2018" name="PLoS Genet.">
        <title>Population sequencing reveals clonal diversity and ancestral inbreeding in the grapevine cultivar Chardonnay.</title>
        <authorList>
            <person name="Roach M.J."/>
            <person name="Johnson D.L."/>
            <person name="Bohlmann J."/>
            <person name="van Vuuren H.J."/>
            <person name="Jones S.J."/>
            <person name="Pretorius I.S."/>
            <person name="Schmidt S.A."/>
            <person name="Borneman A.R."/>
        </authorList>
    </citation>
    <scope>NUCLEOTIDE SEQUENCE [LARGE SCALE GENOMIC DNA]</scope>
    <source>
        <strain evidence="3">cv. Chardonnay</strain>
        <tissue evidence="2">Leaf</tissue>
    </source>
</reference>
<evidence type="ECO:0000259" key="1">
    <source>
        <dbReference type="PROSITE" id="PS50076"/>
    </source>
</evidence>
<dbReference type="SMART" id="SM00271">
    <property type="entry name" value="DnaJ"/>
    <property type="match status" value="1"/>
</dbReference>
<sequence length="161" mass="18664">MVISLQMHSSIGKVGPWLHQTGSKGKGFRVRTVAWAMQEGKSNNMNLYEVLCIRSDVGVDEIKKAYRRMALQCHPDVCLDPTTKQESTRRFMEVRKAYEMLSDPILRNMYDFEMGLVGSVCGEERRLSFNKKVWEDQLQGLARRACRRGKERKKKKGYNVE</sequence>
<comment type="caution">
    <text evidence="2">The sequence shown here is derived from an EMBL/GenBank/DDBJ whole genome shotgun (WGS) entry which is preliminary data.</text>
</comment>
<dbReference type="Gene3D" id="1.10.287.110">
    <property type="entry name" value="DnaJ domain"/>
    <property type="match status" value="1"/>
</dbReference>
<dbReference type="Pfam" id="PF00226">
    <property type="entry name" value="DnaJ"/>
    <property type="match status" value="1"/>
</dbReference>
<dbReference type="CDD" id="cd06257">
    <property type="entry name" value="DnaJ"/>
    <property type="match status" value="1"/>
</dbReference>
<dbReference type="PANTHER" id="PTHR45090:SF3">
    <property type="entry name" value="OS09G0368800 PROTEIN"/>
    <property type="match status" value="1"/>
</dbReference>
<accession>A0A438KJR3</accession>
<organism evidence="2 3">
    <name type="scientific">Vitis vinifera</name>
    <name type="common">Grape</name>
    <dbReference type="NCBI Taxonomy" id="29760"/>
    <lineage>
        <taxon>Eukaryota</taxon>
        <taxon>Viridiplantae</taxon>
        <taxon>Streptophyta</taxon>
        <taxon>Embryophyta</taxon>
        <taxon>Tracheophyta</taxon>
        <taxon>Spermatophyta</taxon>
        <taxon>Magnoliopsida</taxon>
        <taxon>eudicotyledons</taxon>
        <taxon>Gunneridae</taxon>
        <taxon>Pentapetalae</taxon>
        <taxon>rosids</taxon>
        <taxon>Vitales</taxon>
        <taxon>Vitaceae</taxon>
        <taxon>Viteae</taxon>
        <taxon>Vitis</taxon>
    </lineage>
</organism>
<dbReference type="PROSITE" id="PS00636">
    <property type="entry name" value="DNAJ_1"/>
    <property type="match status" value="1"/>
</dbReference>
<name>A0A438KJR3_VITVI</name>
<dbReference type="InterPro" id="IPR001623">
    <property type="entry name" value="DnaJ_domain"/>
</dbReference>
<dbReference type="SUPFAM" id="SSF46565">
    <property type="entry name" value="Chaperone J-domain"/>
    <property type="match status" value="1"/>
</dbReference>
<dbReference type="EMBL" id="QGNW01000005">
    <property type="protein sequence ID" value="RVX21444.1"/>
    <property type="molecule type" value="Genomic_DNA"/>
</dbReference>
<evidence type="ECO:0000313" key="2">
    <source>
        <dbReference type="EMBL" id="RVX21444.1"/>
    </source>
</evidence>
<dbReference type="InterPro" id="IPR036869">
    <property type="entry name" value="J_dom_sf"/>
</dbReference>
<gene>
    <name evidence="2" type="primary">ATJ20_6</name>
    <name evidence="2" type="ORF">CK203_001825</name>
</gene>
<protein>
    <submittedName>
        <fullName evidence="2">Chaperone protein dnaJ 20, chloroplastic</fullName>
    </submittedName>
</protein>
<dbReference type="AlphaFoldDB" id="A0A438KJR3"/>
<dbReference type="PANTHER" id="PTHR45090">
    <property type="entry name" value="CHAPERONE PROTEIN DNAJ 20 CHLOROPLASTIC"/>
    <property type="match status" value="1"/>
</dbReference>
<dbReference type="Proteomes" id="UP000288805">
    <property type="component" value="Unassembled WGS sequence"/>
</dbReference>